<feature type="domain" description="DUF7953" evidence="2">
    <location>
        <begin position="31"/>
        <end position="144"/>
    </location>
</feature>
<gene>
    <name evidence="3" type="ORF">AAHA92_01623</name>
</gene>
<sequence length="238" mass="27016">MNRRRLISRVPLLLFYSCTVLISYSPALISAAVVTLDSIEIFKTHEWVPTKPKVYFQCKGEGGIILPDVKNKHELYSFRGEESWQPLTELPDTKCKRCGLYEEDAIRANYVFDEWELCPSDFTRSDGKYIHGRENEFNATFLCKECVAQAKASSSSSSSDKDNSANAKQEDSSKMLPWPLIVVISCASLILFTGGLVAGCKWWQRRKRMQQQAQFLKLFEDADDIEDELGIGPLSHTV</sequence>
<dbReference type="AlphaFoldDB" id="A0ABD1IB71"/>
<keyword evidence="1" id="KW-0812">Transmembrane</keyword>
<keyword evidence="1" id="KW-1133">Transmembrane helix</keyword>
<evidence type="ECO:0000259" key="2">
    <source>
        <dbReference type="Pfam" id="PF25829"/>
    </source>
</evidence>
<feature type="transmembrane region" description="Helical" evidence="1">
    <location>
        <begin position="178"/>
        <end position="200"/>
    </location>
</feature>
<dbReference type="Pfam" id="PF25829">
    <property type="entry name" value="DUF7953"/>
    <property type="match status" value="1"/>
</dbReference>
<proteinExistence type="predicted"/>
<dbReference type="EMBL" id="JBEAFC010000002">
    <property type="protein sequence ID" value="KAL1565956.1"/>
    <property type="molecule type" value="Genomic_DNA"/>
</dbReference>
<name>A0ABD1IB71_SALDI</name>
<protein>
    <recommendedName>
        <fullName evidence="2">DUF7953 domain-containing protein</fullName>
    </recommendedName>
</protein>
<dbReference type="PANTHER" id="PTHR33780:SF3">
    <property type="entry name" value="EXPRESSED PROTEIN"/>
    <property type="match status" value="1"/>
</dbReference>
<comment type="caution">
    <text evidence="3">The sequence shown here is derived from an EMBL/GenBank/DDBJ whole genome shotgun (WGS) entry which is preliminary data.</text>
</comment>
<accession>A0ABD1IB71</accession>
<dbReference type="PANTHER" id="PTHR33780">
    <property type="entry name" value="EXPRESSED PROTEIN"/>
    <property type="match status" value="1"/>
</dbReference>
<dbReference type="InterPro" id="IPR057713">
    <property type="entry name" value="DUF7953"/>
</dbReference>
<organism evidence="3 4">
    <name type="scientific">Salvia divinorum</name>
    <name type="common">Maria pastora</name>
    <name type="synonym">Diviner's sage</name>
    <dbReference type="NCBI Taxonomy" id="28513"/>
    <lineage>
        <taxon>Eukaryota</taxon>
        <taxon>Viridiplantae</taxon>
        <taxon>Streptophyta</taxon>
        <taxon>Embryophyta</taxon>
        <taxon>Tracheophyta</taxon>
        <taxon>Spermatophyta</taxon>
        <taxon>Magnoliopsida</taxon>
        <taxon>eudicotyledons</taxon>
        <taxon>Gunneridae</taxon>
        <taxon>Pentapetalae</taxon>
        <taxon>asterids</taxon>
        <taxon>lamiids</taxon>
        <taxon>Lamiales</taxon>
        <taxon>Lamiaceae</taxon>
        <taxon>Nepetoideae</taxon>
        <taxon>Mentheae</taxon>
        <taxon>Salviinae</taxon>
        <taxon>Salvia</taxon>
        <taxon>Salvia subgen. Calosphace</taxon>
    </lineage>
</organism>
<evidence type="ECO:0000256" key="1">
    <source>
        <dbReference type="SAM" id="Phobius"/>
    </source>
</evidence>
<evidence type="ECO:0000313" key="4">
    <source>
        <dbReference type="Proteomes" id="UP001567538"/>
    </source>
</evidence>
<dbReference type="Proteomes" id="UP001567538">
    <property type="component" value="Unassembled WGS sequence"/>
</dbReference>
<evidence type="ECO:0000313" key="3">
    <source>
        <dbReference type="EMBL" id="KAL1565956.1"/>
    </source>
</evidence>
<keyword evidence="4" id="KW-1185">Reference proteome</keyword>
<reference evidence="3 4" key="1">
    <citation type="submission" date="2024-06" db="EMBL/GenBank/DDBJ databases">
        <title>A chromosome level genome sequence of Diviner's sage (Salvia divinorum).</title>
        <authorList>
            <person name="Ford S.A."/>
            <person name="Ro D.-K."/>
            <person name="Ness R.W."/>
            <person name="Phillips M.A."/>
        </authorList>
    </citation>
    <scope>NUCLEOTIDE SEQUENCE [LARGE SCALE GENOMIC DNA]</scope>
    <source>
        <strain evidence="3">SAF-2024a</strain>
        <tissue evidence="3">Leaf</tissue>
    </source>
</reference>
<keyword evidence="1" id="KW-0472">Membrane</keyword>